<dbReference type="EMBL" id="FVQL01000001">
    <property type="protein sequence ID" value="SKY14293.1"/>
    <property type="molecule type" value="Genomic_DNA"/>
</dbReference>
<organism evidence="1 2">
    <name type="scientific">Mycobacteroides abscessus subsp. massiliense</name>
    <dbReference type="NCBI Taxonomy" id="1962118"/>
    <lineage>
        <taxon>Bacteria</taxon>
        <taxon>Bacillati</taxon>
        <taxon>Actinomycetota</taxon>
        <taxon>Actinomycetes</taxon>
        <taxon>Mycobacteriales</taxon>
        <taxon>Mycobacteriaceae</taxon>
        <taxon>Mycobacteroides</taxon>
        <taxon>Mycobacteroides abscessus</taxon>
    </lineage>
</organism>
<sequence>MPDLRASHPAENLSSMGDTKSHAALIAFLIPSHAGWIALFHNHIAPCPTSWPTRTQLLKMSETTSHATPMTDLMPFQAGVIALFHNQVAAVPIAVNASFRPGNTVVDSQFHTADIAVFIAAQVVWTIFRNVSLRL</sequence>
<dbReference type="AlphaFoldDB" id="A0AB38D8L1"/>
<dbReference type="Proteomes" id="UP000190366">
    <property type="component" value="Unassembled WGS sequence"/>
</dbReference>
<evidence type="ECO:0000313" key="1">
    <source>
        <dbReference type="EMBL" id="SKY14293.1"/>
    </source>
</evidence>
<evidence type="ECO:0000313" key="2">
    <source>
        <dbReference type="Proteomes" id="UP000190366"/>
    </source>
</evidence>
<name>A0AB38D8L1_9MYCO</name>
<gene>
    <name evidence="1" type="ORF">SAMEA2275630_00001</name>
</gene>
<proteinExistence type="predicted"/>
<accession>A0AB38D8L1</accession>
<reference evidence="1 2" key="1">
    <citation type="submission" date="2016-11" db="EMBL/GenBank/DDBJ databases">
        <authorList>
            <consortium name="Pathogen Informatics"/>
        </authorList>
    </citation>
    <scope>NUCLEOTIDE SEQUENCE [LARGE SCALE GENOMIC DNA]</scope>
    <source>
        <strain evidence="1 2">1168</strain>
    </source>
</reference>
<protein>
    <submittedName>
        <fullName evidence="1">Uncharacterized protein</fullName>
    </submittedName>
</protein>
<comment type="caution">
    <text evidence="1">The sequence shown here is derived from an EMBL/GenBank/DDBJ whole genome shotgun (WGS) entry which is preliminary data.</text>
</comment>